<evidence type="ECO:0000313" key="2">
    <source>
        <dbReference type="EMBL" id="KAL1593406.1"/>
    </source>
</evidence>
<dbReference type="Gene3D" id="3.60.21.10">
    <property type="match status" value="1"/>
</dbReference>
<evidence type="ECO:0000259" key="1">
    <source>
        <dbReference type="Pfam" id="PF00149"/>
    </source>
</evidence>
<accession>A0ABR3QMM6</accession>
<comment type="caution">
    <text evidence="2">The sequence shown here is derived from an EMBL/GenBank/DDBJ whole genome shotgun (WGS) entry which is preliminary data.</text>
</comment>
<name>A0ABR3QMM6_9PLEO</name>
<dbReference type="EMBL" id="JAKJXO020000019">
    <property type="protein sequence ID" value="KAL1593406.1"/>
    <property type="molecule type" value="Genomic_DNA"/>
</dbReference>
<reference evidence="2 3" key="1">
    <citation type="submission" date="2024-02" db="EMBL/GenBank/DDBJ databases">
        <title>De novo assembly and annotation of 12 fungi associated with fruit tree decline syndrome in Ontario, Canada.</title>
        <authorList>
            <person name="Sulman M."/>
            <person name="Ellouze W."/>
            <person name="Ilyukhin E."/>
        </authorList>
    </citation>
    <scope>NUCLEOTIDE SEQUENCE [LARGE SCALE GENOMIC DNA]</scope>
    <source>
        <strain evidence="2 3">M42-189</strain>
    </source>
</reference>
<evidence type="ECO:0000313" key="3">
    <source>
        <dbReference type="Proteomes" id="UP001521785"/>
    </source>
</evidence>
<feature type="domain" description="Calcineurin-like phosphoesterase" evidence="1">
    <location>
        <begin position="35"/>
        <end position="304"/>
    </location>
</feature>
<protein>
    <recommendedName>
        <fullName evidence="1">Calcineurin-like phosphoesterase domain-containing protein</fullName>
    </recommendedName>
</protein>
<dbReference type="PANTHER" id="PTHR32440:SF11">
    <property type="entry name" value="METALLOPHOSPHOESTERASE DOMAIN-CONTAINING PROTEIN"/>
    <property type="match status" value="1"/>
</dbReference>
<sequence length="451" mass="49605">MSQVSLTKRYTNSSTAAAPLHFGADGTFQISIFEDLHTGENAWDSWGPQQDINTIKVINKVLDEESPELVVLNGDLITGDNAFLENATVYIEQIVSPLLERGLPWASAYGNHDHQYNLSSDALLAHEQRWPNSRTQKMVAGSELDVGTSNYYLPVYSNNCTVTDECTPDLILWFFDSRGGARFQERNAAGGQIGLKNWVDTRVVEWFQQTNAELINNYQRILPSFVFVHIPTYASLAFQQTGVHPHYKPGINDDVPLAPQAQGWCPDSETNDGSCDYGGQDVPFMQALATVSGIIGVFSGHDHGDTWCYKWDTQLPNITVAGNGVNLCFGQHSGYGGYGNWERGARQVLISKSQLGSLEADTWIRLESGNMVGAVTLNATYGTDWYPETNNTKTSCPTCNYTTVTPRPDAKKVRQVDVSGPHGCGGLGGSSTCVDRTLFPQSQQLPLLYPE</sequence>
<dbReference type="Pfam" id="PF00149">
    <property type="entry name" value="Metallophos"/>
    <property type="match status" value="1"/>
</dbReference>
<gene>
    <name evidence="2" type="ORF">SLS60_011014</name>
</gene>
<organism evidence="2 3">
    <name type="scientific">Paraconiothyrium brasiliense</name>
    <dbReference type="NCBI Taxonomy" id="300254"/>
    <lineage>
        <taxon>Eukaryota</taxon>
        <taxon>Fungi</taxon>
        <taxon>Dikarya</taxon>
        <taxon>Ascomycota</taxon>
        <taxon>Pezizomycotina</taxon>
        <taxon>Dothideomycetes</taxon>
        <taxon>Pleosporomycetidae</taxon>
        <taxon>Pleosporales</taxon>
        <taxon>Massarineae</taxon>
        <taxon>Didymosphaeriaceae</taxon>
        <taxon>Paraconiothyrium</taxon>
    </lineage>
</organism>
<keyword evidence="3" id="KW-1185">Reference proteome</keyword>
<dbReference type="PANTHER" id="PTHR32440">
    <property type="entry name" value="PHOSPHATASE DCR2-RELATED-RELATED"/>
    <property type="match status" value="1"/>
</dbReference>
<dbReference type="SUPFAM" id="SSF56300">
    <property type="entry name" value="Metallo-dependent phosphatases"/>
    <property type="match status" value="1"/>
</dbReference>
<dbReference type="Proteomes" id="UP001521785">
    <property type="component" value="Unassembled WGS sequence"/>
</dbReference>
<dbReference type="InterPro" id="IPR004843">
    <property type="entry name" value="Calcineurin-like_PHP"/>
</dbReference>
<dbReference type="InterPro" id="IPR029052">
    <property type="entry name" value="Metallo-depent_PP-like"/>
</dbReference>
<dbReference type="CDD" id="cd07383">
    <property type="entry name" value="MPP_Dcr2"/>
    <property type="match status" value="1"/>
</dbReference>
<proteinExistence type="predicted"/>